<sequence>MTSAPPFFLIAILIAPLMWGYLILLGGFTLKLFGKNPRTSIGRPYWTMLKVSLLSFIIFILVSAPILAANIASPGASSFAIPYDACLFVAGFIVFIQKISTATTGTQQALICTGLAGLIVALFTASKHLIGYALLS</sequence>
<name>A0A2R3QIM2_ECTME</name>
<evidence type="ECO:0000256" key="1">
    <source>
        <dbReference type="SAM" id="Phobius"/>
    </source>
</evidence>
<proteinExistence type="predicted"/>
<dbReference type="RefSeq" id="WP_106736421.1">
    <property type="nucleotide sequence ID" value="NZ_CP027657.1"/>
</dbReference>
<dbReference type="Proteomes" id="UP000238327">
    <property type="component" value="Chromosome"/>
</dbReference>
<feature type="transmembrane region" description="Helical" evidence="1">
    <location>
        <begin position="79"/>
        <end position="97"/>
    </location>
</feature>
<evidence type="ECO:0000313" key="2">
    <source>
        <dbReference type="EMBL" id="AVO51572.1"/>
    </source>
</evidence>
<organism evidence="2 3">
    <name type="scientific">Ectopseudomonas mendocina</name>
    <name type="common">Pseudomonas mendocina</name>
    <dbReference type="NCBI Taxonomy" id="300"/>
    <lineage>
        <taxon>Bacteria</taxon>
        <taxon>Pseudomonadati</taxon>
        <taxon>Pseudomonadota</taxon>
        <taxon>Gammaproteobacteria</taxon>
        <taxon>Pseudomonadales</taxon>
        <taxon>Pseudomonadaceae</taxon>
        <taxon>Ectopseudomonas</taxon>
    </lineage>
</organism>
<feature type="transmembrane region" description="Helical" evidence="1">
    <location>
        <begin position="6"/>
        <end position="30"/>
    </location>
</feature>
<keyword evidence="1" id="KW-1133">Transmembrane helix</keyword>
<dbReference type="OrthoDB" id="9953627at2"/>
<gene>
    <name evidence="2" type="ORF">C7A17_01930</name>
</gene>
<evidence type="ECO:0000313" key="3">
    <source>
        <dbReference type="Proteomes" id="UP000238327"/>
    </source>
</evidence>
<dbReference type="AlphaFoldDB" id="A0A2R3QIM2"/>
<dbReference type="STRING" id="1001585.MDS_3359"/>
<feature type="transmembrane region" description="Helical" evidence="1">
    <location>
        <begin position="51"/>
        <end position="73"/>
    </location>
</feature>
<reference evidence="2 3" key="1">
    <citation type="submission" date="2018-03" db="EMBL/GenBank/DDBJ databases">
        <title>Complete genome sequence and methylome analysis of Pseudomonas mendocina NEB 698.</title>
        <authorList>
            <person name="Morgan R.D."/>
        </authorList>
    </citation>
    <scope>NUCLEOTIDE SEQUENCE [LARGE SCALE GENOMIC DNA]</scope>
    <source>
        <strain evidence="2 3">NEB698</strain>
    </source>
</reference>
<feature type="transmembrane region" description="Helical" evidence="1">
    <location>
        <begin position="109"/>
        <end position="135"/>
    </location>
</feature>
<dbReference type="EMBL" id="CP027657">
    <property type="protein sequence ID" value="AVO51572.1"/>
    <property type="molecule type" value="Genomic_DNA"/>
</dbReference>
<accession>A0A2R3QIM2</accession>
<protein>
    <submittedName>
        <fullName evidence="2">Uncharacterized protein</fullName>
    </submittedName>
</protein>
<keyword evidence="1" id="KW-0472">Membrane</keyword>
<keyword evidence="1" id="KW-0812">Transmembrane</keyword>